<feature type="chain" id="PRO_5042042313" description="Amine oxidase domain-containing protein" evidence="1">
    <location>
        <begin position="20"/>
        <end position="503"/>
    </location>
</feature>
<dbReference type="Pfam" id="PF01593">
    <property type="entry name" value="Amino_oxidase"/>
    <property type="match status" value="1"/>
</dbReference>
<comment type="caution">
    <text evidence="3">The sequence shown here is derived from an EMBL/GenBank/DDBJ whole genome shotgun (WGS) entry which is preliminary data.</text>
</comment>
<dbReference type="PANTHER" id="PTHR10742">
    <property type="entry name" value="FLAVIN MONOAMINE OXIDASE"/>
    <property type="match status" value="1"/>
</dbReference>
<keyword evidence="4" id="KW-1185">Reference proteome</keyword>
<evidence type="ECO:0000313" key="3">
    <source>
        <dbReference type="EMBL" id="KAJ3475935.1"/>
    </source>
</evidence>
<dbReference type="InterPro" id="IPR036188">
    <property type="entry name" value="FAD/NAD-bd_sf"/>
</dbReference>
<dbReference type="Proteomes" id="UP001212997">
    <property type="component" value="Unassembled WGS sequence"/>
</dbReference>
<dbReference type="AlphaFoldDB" id="A0AAD5YDB7"/>
<accession>A0AAD5YDB7</accession>
<dbReference type="Gene3D" id="3.90.660.10">
    <property type="match status" value="1"/>
</dbReference>
<protein>
    <recommendedName>
        <fullName evidence="2">Amine oxidase domain-containing protein</fullName>
    </recommendedName>
</protein>
<reference evidence="3" key="1">
    <citation type="submission" date="2022-07" db="EMBL/GenBank/DDBJ databases">
        <title>Genome Sequence of Physisporinus lineatus.</title>
        <authorList>
            <person name="Buettner E."/>
        </authorList>
    </citation>
    <scope>NUCLEOTIDE SEQUENCE</scope>
    <source>
        <strain evidence="3">VT162</strain>
    </source>
</reference>
<dbReference type="SUPFAM" id="SSF54373">
    <property type="entry name" value="FAD-linked reductases, C-terminal domain"/>
    <property type="match status" value="1"/>
</dbReference>
<dbReference type="InterPro" id="IPR050281">
    <property type="entry name" value="Flavin_monoamine_oxidase"/>
</dbReference>
<feature type="domain" description="Amine oxidase" evidence="2">
    <location>
        <begin position="47"/>
        <end position="480"/>
    </location>
</feature>
<dbReference type="SUPFAM" id="SSF51905">
    <property type="entry name" value="FAD/NAD(P)-binding domain"/>
    <property type="match status" value="1"/>
</dbReference>
<sequence>MRYLPSALLLASFVAYSRARGLPLSRSRSIDVPDTKDASVLILGGGLAGVIAARTFHEQGINFTIVEARSELGGRLQSFKFGAPGKEYTLENGANWVQGTESDAGTINPIWSLVQAHGVNTQENDWDGSMTTYDATGQVDYLNTFNESFDQFESLAIAAGDRVNRRLVDLSSRTGYSLVGAKSRSAHSLACEYYQLDWETADTPEKSSMIATAAAANFTYDPDFGGFGDDNAMCIDQRGFKTIVQKEAETFLSPSQVLLNATVKEITYSLQGANVTLEDGRVLEADYVLTTFSLGVLQADDVKFTPPFPSWKQEAIQSKSMATYTKIFLQFPTKFWFDTEMGLYADSERGRYPVWQSLDHPNFLPGSGILFVTVTGDFSVRIEGLPDSQVQDEVMGVVRSMFPDITVPEPIAFHFPRWHNNPLFRGSYSNWPPSYREAHQLNLNATVDDRLWFAGEATSTKYFGFLHGAYFSGLEVATAMANCIKGEGCVVPTHIADVVDPPL</sequence>
<dbReference type="EMBL" id="JANAWD010000776">
    <property type="protein sequence ID" value="KAJ3475935.1"/>
    <property type="molecule type" value="Genomic_DNA"/>
</dbReference>
<feature type="signal peptide" evidence="1">
    <location>
        <begin position="1"/>
        <end position="19"/>
    </location>
</feature>
<evidence type="ECO:0000256" key="1">
    <source>
        <dbReference type="SAM" id="SignalP"/>
    </source>
</evidence>
<dbReference type="GO" id="GO:0006598">
    <property type="term" value="P:polyamine catabolic process"/>
    <property type="evidence" value="ECO:0007669"/>
    <property type="project" value="TreeGrafter"/>
</dbReference>
<keyword evidence="1" id="KW-0732">Signal</keyword>
<dbReference type="GO" id="GO:0016491">
    <property type="term" value="F:oxidoreductase activity"/>
    <property type="evidence" value="ECO:0007669"/>
    <property type="project" value="InterPro"/>
</dbReference>
<dbReference type="InterPro" id="IPR002937">
    <property type="entry name" value="Amino_oxidase"/>
</dbReference>
<evidence type="ECO:0000313" key="4">
    <source>
        <dbReference type="Proteomes" id="UP001212997"/>
    </source>
</evidence>
<gene>
    <name evidence="3" type="ORF">NLI96_g11503</name>
</gene>
<dbReference type="Gene3D" id="3.50.50.60">
    <property type="entry name" value="FAD/NAD(P)-binding domain"/>
    <property type="match status" value="1"/>
</dbReference>
<evidence type="ECO:0000259" key="2">
    <source>
        <dbReference type="Pfam" id="PF01593"/>
    </source>
</evidence>
<dbReference type="PANTHER" id="PTHR10742:SF313">
    <property type="entry name" value="AMINE OXIDASE"/>
    <property type="match status" value="1"/>
</dbReference>
<proteinExistence type="predicted"/>
<name>A0AAD5YDB7_9APHY</name>
<organism evidence="3 4">
    <name type="scientific">Meripilus lineatus</name>
    <dbReference type="NCBI Taxonomy" id="2056292"/>
    <lineage>
        <taxon>Eukaryota</taxon>
        <taxon>Fungi</taxon>
        <taxon>Dikarya</taxon>
        <taxon>Basidiomycota</taxon>
        <taxon>Agaricomycotina</taxon>
        <taxon>Agaricomycetes</taxon>
        <taxon>Polyporales</taxon>
        <taxon>Meripilaceae</taxon>
        <taxon>Meripilus</taxon>
    </lineage>
</organism>